<evidence type="ECO:0000313" key="1">
    <source>
        <dbReference type="EMBL" id="TDH25290.1"/>
    </source>
</evidence>
<name>A0A4R5PFY4_9MYCO</name>
<dbReference type="EMBL" id="RXLR01000006">
    <property type="protein sequence ID" value="TDH25290.1"/>
    <property type="molecule type" value="Genomic_DNA"/>
</dbReference>
<protein>
    <submittedName>
        <fullName evidence="1">Uncharacterized protein</fullName>
    </submittedName>
</protein>
<sequence>MVVRRVGLVEAEMTQTIIAVATTATNPISAAAMFSMLASVFSSSAFNRAATSPCSFSTSA</sequence>
<reference evidence="1 2" key="1">
    <citation type="journal article" date="2019" name="Sci. Rep.">
        <title>Extended insight into the Mycobacterium chelonae-abscessus complex through whole genome sequencing of Mycobacterium salmoniphilum outbreak and Mycobacterium salmoniphilum-like strains.</title>
        <authorList>
            <person name="Behra P.R.K."/>
            <person name="Das S."/>
            <person name="Pettersson B.M.F."/>
            <person name="Shirreff L."/>
            <person name="DuCote T."/>
            <person name="Jacobsson K.G."/>
            <person name="Ennis D.G."/>
            <person name="Kirsebom L.A."/>
        </authorList>
    </citation>
    <scope>NUCLEOTIDE SEQUENCE [LARGE SCALE GENOMIC DNA]</scope>
    <source>
        <strain evidence="1 2">DSM 45524</strain>
    </source>
</reference>
<evidence type="ECO:0000313" key="2">
    <source>
        <dbReference type="Proteomes" id="UP000295627"/>
    </source>
</evidence>
<accession>A0A4R5PFY4</accession>
<dbReference type="RefSeq" id="WP_078336018.1">
    <property type="nucleotide sequence ID" value="NZ_MAFQ01000015.1"/>
</dbReference>
<dbReference type="Proteomes" id="UP000295627">
    <property type="component" value="Unassembled WGS sequence"/>
</dbReference>
<dbReference type="AlphaFoldDB" id="A0A4R5PFY4"/>
<proteinExistence type="predicted"/>
<comment type="caution">
    <text evidence="1">The sequence shown here is derived from an EMBL/GenBank/DDBJ whole genome shotgun (WGS) entry which is preliminary data.</text>
</comment>
<organism evidence="1 2">
    <name type="scientific">Mycobacteroides franklinii</name>
    <dbReference type="NCBI Taxonomy" id="948102"/>
    <lineage>
        <taxon>Bacteria</taxon>
        <taxon>Bacillati</taxon>
        <taxon>Actinomycetota</taxon>
        <taxon>Actinomycetes</taxon>
        <taxon>Mycobacteriales</taxon>
        <taxon>Mycobacteriaceae</taxon>
        <taxon>Mycobacteroides</taxon>
    </lineage>
</organism>
<gene>
    <name evidence="1" type="ORF">EJ571_01370</name>
</gene>